<keyword evidence="9" id="KW-1185">Reference proteome</keyword>
<keyword evidence="2" id="KW-1277">Toxin-antitoxin system</keyword>
<evidence type="ECO:0000256" key="5">
    <source>
        <dbReference type="ARBA" id="ARBA00022801"/>
    </source>
</evidence>
<gene>
    <name evidence="8" type="ORF">K6K41_25145</name>
</gene>
<dbReference type="Proteomes" id="UP000825701">
    <property type="component" value="Chromosome"/>
</dbReference>
<dbReference type="AlphaFoldDB" id="A0A9E6R8R4"/>
<evidence type="ECO:0000313" key="8">
    <source>
        <dbReference type="EMBL" id="QZN99889.1"/>
    </source>
</evidence>
<dbReference type="EMBL" id="CP081869">
    <property type="protein sequence ID" value="QZN99889.1"/>
    <property type="molecule type" value="Genomic_DNA"/>
</dbReference>
<keyword evidence="6" id="KW-0694">RNA-binding</keyword>
<evidence type="ECO:0000256" key="4">
    <source>
        <dbReference type="ARBA" id="ARBA00022759"/>
    </source>
</evidence>
<organism evidence="8 9">
    <name type="scientific">Chenggangzhangella methanolivorans</name>
    <dbReference type="NCBI Taxonomy" id="1437009"/>
    <lineage>
        <taxon>Bacteria</taxon>
        <taxon>Pseudomonadati</taxon>
        <taxon>Pseudomonadota</taxon>
        <taxon>Alphaproteobacteria</taxon>
        <taxon>Hyphomicrobiales</taxon>
        <taxon>Methylopilaceae</taxon>
        <taxon>Chenggangzhangella</taxon>
    </lineage>
</organism>
<keyword evidence="7" id="KW-0346">Stress response</keyword>
<keyword evidence="3" id="KW-0540">Nuclease</keyword>
<dbReference type="GO" id="GO:0004519">
    <property type="term" value="F:endonuclease activity"/>
    <property type="evidence" value="ECO:0007669"/>
    <property type="project" value="UniProtKB-KW"/>
</dbReference>
<sequence length="63" mass="7232">MERNSRKLIALLKADGWTPVSQDGSHQTFKHTSNPLLITVPHPRKDLPVGLVRRIYRDAGWRT</sequence>
<protein>
    <submittedName>
        <fullName evidence="8">Type II toxin-antitoxin system HicA family toxin</fullName>
    </submittedName>
</protein>
<dbReference type="SUPFAM" id="SSF54786">
    <property type="entry name" value="YcfA/nrd intein domain"/>
    <property type="match status" value="1"/>
</dbReference>
<dbReference type="InterPro" id="IPR038570">
    <property type="entry name" value="HicA_sf"/>
</dbReference>
<dbReference type="Gene3D" id="3.30.920.30">
    <property type="entry name" value="Hypothetical protein"/>
    <property type="match status" value="1"/>
</dbReference>
<reference evidence="8" key="1">
    <citation type="submission" date="2021-08" db="EMBL/GenBank/DDBJ databases">
        <authorList>
            <person name="Zhang H."/>
            <person name="Xu M."/>
            <person name="Yu Z."/>
            <person name="Yang L."/>
            <person name="Cai Y."/>
        </authorList>
    </citation>
    <scope>NUCLEOTIDE SEQUENCE</scope>
    <source>
        <strain evidence="8">CHL1</strain>
    </source>
</reference>
<dbReference type="GO" id="GO:0016787">
    <property type="term" value="F:hydrolase activity"/>
    <property type="evidence" value="ECO:0007669"/>
    <property type="project" value="UniProtKB-KW"/>
</dbReference>
<dbReference type="KEGG" id="cmet:K6K41_25145"/>
<name>A0A9E6R8R4_9HYPH</name>
<evidence type="ECO:0000256" key="1">
    <source>
        <dbReference type="ARBA" id="ARBA00006620"/>
    </source>
</evidence>
<comment type="similarity">
    <text evidence="1">Belongs to the HicA mRNA interferase family.</text>
</comment>
<dbReference type="Pfam" id="PF07927">
    <property type="entry name" value="HicA_toxin"/>
    <property type="match status" value="1"/>
</dbReference>
<proteinExistence type="inferred from homology"/>
<evidence type="ECO:0000256" key="7">
    <source>
        <dbReference type="ARBA" id="ARBA00023016"/>
    </source>
</evidence>
<evidence type="ECO:0000256" key="6">
    <source>
        <dbReference type="ARBA" id="ARBA00022884"/>
    </source>
</evidence>
<dbReference type="RefSeq" id="WP_261403012.1">
    <property type="nucleotide sequence ID" value="NZ_CP081869.1"/>
</dbReference>
<keyword evidence="5" id="KW-0378">Hydrolase</keyword>
<evidence type="ECO:0000256" key="3">
    <source>
        <dbReference type="ARBA" id="ARBA00022722"/>
    </source>
</evidence>
<evidence type="ECO:0000313" key="9">
    <source>
        <dbReference type="Proteomes" id="UP000825701"/>
    </source>
</evidence>
<evidence type="ECO:0000256" key="2">
    <source>
        <dbReference type="ARBA" id="ARBA00022649"/>
    </source>
</evidence>
<keyword evidence="4" id="KW-0255">Endonuclease</keyword>
<accession>A0A9E6R8R4</accession>
<dbReference type="GO" id="GO:0003729">
    <property type="term" value="F:mRNA binding"/>
    <property type="evidence" value="ECO:0007669"/>
    <property type="project" value="InterPro"/>
</dbReference>
<dbReference type="InterPro" id="IPR012933">
    <property type="entry name" value="HicA_mRNA_interferase"/>
</dbReference>